<protein>
    <submittedName>
        <fullName evidence="1">Uncharacterized protein</fullName>
    </submittedName>
</protein>
<gene>
    <name evidence="1" type="ORF">GLP15_1236</name>
</gene>
<reference evidence="1 2" key="1">
    <citation type="journal article" date="2010" name="BMC Genomics">
        <title>Genome analysis and comparative genomics of a Giardia intestinalis assemblage E isolate.</title>
        <authorList>
            <person name="Jerlstrom-Hultqvist J."/>
            <person name="Franzen O."/>
            <person name="Ankarklev J."/>
            <person name="Xu F."/>
            <person name="Nohynkova E."/>
            <person name="Andersson J.O."/>
            <person name="Svard S.G."/>
            <person name="Andersson B."/>
        </authorList>
    </citation>
    <scope>NUCLEOTIDE SEQUENCE [LARGE SCALE GENOMIC DNA]</scope>
    <source>
        <strain evidence="1 2">P15</strain>
    </source>
</reference>
<dbReference type="OMA" id="MSNCYAV"/>
<dbReference type="SUPFAM" id="SSF57903">
    <property type="entry name" value="FYVE/PHD zinc finger"/>
    <property type="match status" value="1"/>
</dbReference>
<comment type="caution">
    <text evidence="1">The sequence shown here is derived from an EMBL/GenBank/DDBJ whole genome shotgun (WGS) entry which is preliminary data.</text>
</comment>
<organism evidence="1 2">
    <name type="scientific">Giardia intestinalis (strain P15)</name>
    <name type="common">Giardia lamblia</name>
    <dbReference type="NCBI Taxonomy" id="658858"/>
    <lineage>
        <taxon>Eukaryota</taxon>
        <taxon>Metamonada</taxon>
        <taxon>Diplomonadida</taxon>
        <taxon>Hexamitidae</taxon>
        <taxon>Giardiinae</taxon>
        <taxon>Giardia</taxon>
    </lineage>
</organism>
<evidence type="ECO:0000313" key="1">
    <source>
        <dbReference type="EMBL" id="EFO64303.1"/>
    </source>
</evidence>
<dbReference type="OrthoDB" id="10255315at2759"/>
<sequence>MKVYEINAVYFLVDQQKDSQTVITFTADQPMPHIYSIGATVLSEEFLTKATLCIDESFFLGCLLFPNTCVYYFYGAEVQTLLFRLPRQIERVIPKQLFKETEILAFFKALRVQNCLSTYVHSSAFPTLPELTFYAMFCDTDAEALRKLNIVTRFSIGYKHEHIYVRRDWTSGQKERKASILYYLSCNLADERPLCNAASSVRQLPLITTNYNEALIDQEDPSVDNFVEQLATILTYRSQRIRRLYFANKKHCEALGPALSRYDLTPVVDREHAELKIEFAIHPLILSLTTDYQLILDMLLEQINAFGNSKEKRLNRVLTAATVNDLAERLLLQLDTKNLQSSYLNRESRPSSDKQSPYQHKVLGYAHKLISALSTMICPVSFAPFNEAPFGLKGKSIYFQSNISVSSAKQIVIYCSHLSLGTPTEKSLGLSEQVPPHTIPSISVFVGSKRCPEIWYKLYESHQVGLHIPVSDISMRRSSIIQESGQDNIPREYLFFSLICGISWGDSSLIAGLKPPFDFDLIRVDQHEDSQFTISHLVVPGFGTDTGLSLCSAPSITEATLNVTCHLMAVRHALNTIITSLLADHGRSKSNNQISMSNCYAVARYMNGESAIPTIVSALTTLMQNQEQGIAAVSQGASQPLLVSIYYRAQQLVSAAKTKKKGTGNKPTCIDVITDSRWNFAFTHGLLSILRAQMHEKKVSIPLIMVVPNPMTLEIIRLLVLYMPTLLESSNELKIILGTTSYEKLYKSASYFNDAYIKLAASLYKLASSTFLAGFIKSDSNTLFSILSPQVHIKSTLYARLRSAAVTNTLSLGEVADKFEQMLLEYLQEEPTKIATNLIGLSCSNCGASISEDLRGDRCAKCQLPFCVSCSLLCDQIFYSSYDFETPASLCPECAGEESLLEPIHKILASDKTMTESARACALLNMFDQELANKLKSSVDGTSMLTNLPDEDLTELAILSSFCEHLAHNLAMPVTMRLAGAYAQLHLQNGCVCTRISQDESSVGPSSPNDCRQQTQLLIKPTSLLQTLYLVIPSNPFSEMTTGPSITSEPKEAYGCKEIPTLLSGVHVFQFTLNAYFLPYTYSFQMSIPATTYYIIGFTASTSSPREKPPTKVVNTVSLSHTTPSMQCTNFSFKPGSSLLECEVKLTSSVLTNQRLIKYLNSTIFLSVVYPYRTIVKLSAAKPNIVITFKFPTARAQRNVSPQLIVYHLACLSDSPLDRERRRAREGLIQQASDGIVTAVQILSLPLLSIVNKQELTYQFPLSLRSAKSTMRLLFASAEQHAITEISETV</sequence>
<dbReference type="EMBL" id="ACVC01000099">
    <property type="protein sequence ID" value="EFO64303.1"/>
    <property type="molecule type" value="Genomic_DNA"/>
</dbReference>
<name>E1EZS5_GIAIA</name>
<evidence type="ECO:0000313" key="2">
    <source>
        <dbReference type="Proteomes" id="UP000008974"/>
    </source>
</evidence>
<proteinExistence type="predicted"/>
<dbReference type="InterPro" id="IPR011011">
    <property type="entry name" value="Znf_FYVE_PHD"/>
</dbReference>
<dbReference type="Proteomes" id="UP000008974">
    <property type="component" value="Unassembled WGS sequence"/>
</dbReference>
<dbReference type="VEuPathDB" id="GiardiaDB:GLP15_1236"/>
<accession>E1EZS5</accession>